<dbReference type="Gene3D" id="3.30.565.10">
    <property type="entry name" value="Histidine kinase-like ATPase, C-terminal domain"/>
    <property type="match status" value="1"/>
</dbReference>
<dbReference type="Gene3D" id="3.40.50.2300">
    <property type="match status" value="2"/>
</dbReference>
<feature type="domain" description="Response regulatory" evidence="14">
    <location>
        <begin position="27"/>
        <end position="144"/>
    </location>
</feature>
<dbReference type="InterPro" id="IPR013655">
    <property type="entry name" value="PAS_fold_3"/>
</dbReference>
<dbReference type="PROSITE" id="PS50110">
    <property type="entry name" value="RESPONSE_REGULATORY"/>
    <property type="match status" value="2"/>
</dbReference>
<evidence type="ECO:0000259" key="14">
    <source>
        <dbReference type="PROSITE" id="PS50110"/>
    </source>
</evidence>
<dbReference type="CDD" id="cd17546">
    <property type="entry name" value="REC_hyHK_CKI1_RcsC-like"/>
    <property type="match status" value="1"/>
</dbReference>
<dbReference type="PROSITE" id="PS50113">
    <property type="entry name" value="PAC"/>
    <property type="match status" value="1"/>
</dbReference>
<comment type="subunit">
    <text evidence="9">At low DSF concentrations, interacts with RpfF.</text>
</comment>
<dbReference type="InterPro" id="IPR036097">
    <property type="entry name" value="HisK_dim/P_sf"/>
</dbReference>
<evidence type="ECO:0000256" key="1">
    <source>
        <dbReference type="ARBA" id="ARBA00000085"/>
    </source>
</evidence>
<evidence type="ECO:0000256" key="6">
    <source>
        <dbReference type="ARBA" id="ARBA00022777"/>
    </source>
</evidence>
<name>D6SLB5_9BACT</name>
<gene>
    <name evidence="16" type="ORF">Dthio_PD2897</name>
</gene>
<dbReference type="EMBL" id="ACJN02000001">
    <property type="protein sequence ID" value="EFI35476.1"/>
    <property type="molecule type" value="Genomic_DNA"/>
</dbReference>
<dbReference type="AlphaFoldDB" id="D6SLB5"/>
<evidence type="ECO:0000256" key="12">
    <source>
        <dbReference type="SAM" id="Coils"/>
    </source>
</evidence>
<feature type="coiled-coil region" evidence="12">
    <location>
        <begin position="425"/>
        <end position="475"/>
    </location>
</feature>
<dbReference type="Gene3D" id="1.10.287.130">
    <property type="match status" value="1"/>
</dbReference>
<evidence type="ECO:0000256" key="11">
    <source>
        <dbReference type="PROSITE-ProRule" id="PRU00169"/>
    </source>
</evidence>
<dbReference type="FunFam" id="3.30.565.10:FF:000010">
    <property type="entry name" value="Sensor histidine kinase RcsC"/>
    <property type="match status" value="1"/>
</dbReference>
<dbReference type="PANTHER" id="PTHR45339">
    <property type="entry name" value="HYBRID SIGNAL TRANSDUCTION HISTIDINE KINASE J"/>
    <property type="match status" value="1"/>
</dbReference>
<evidence type="ECO:0000256" key="9">
    <source>
        <dbReference type="ARBA" id="ARBA00064003"/>
    </source>
</evidence>
<dbReference type="SMART" id="SM00448">
    <property type="entry name" value="REC"/>
    <property type="match status" value="2"/>
</dbReference>
<dbReference type="InterPro" id="IPR036890">
    <property type="entry name" value="HATPase_C_sf"/>
</dbReference>
<dbReference type="eggNOG" id="COG5002">
    <property type="taxonomic scope" value="Bacteria"/>
</dbReference>
<dbReference type="PRINTS" id="PR00344">
    <property type="entry name" value="BCTRLSENSOR"/>
</dbReference>
<keyword evidence="3 11" id="KW-0597">Phosphoprotein</keyword>
<dbReference type="EC" id="2.7.13.3" evidence="2"/>
<evidence type="ECO:0000259" key="15">
    <source>
        <dbReference type="PROSITE" id="PS50113"/>
    </source>
</evidence>
<dbReference type="SUPFAM" id="SSF47384">
    <property type="entry name" value="Homodimeric domain of signal transducing histidine kinase"/>
    <property type="match status" value="1"/>
</dbReference>
<evidence type="ECO:0000256" key="7">
    <source>
        <dbReference type="ARBA" id="ARBA00022840"/>
    </source>
</evidence>
<dbReference type="Pfam" id="PF00512">
    <property type="entry name" value="HisKA"/>
    <property type="match status" value="1"/>
</dbReference>
<dbReference type="eggNOG" id="COG2205">
    <property type="taxonomic scope" value="Bacteria"/>
</dbReference>
<evidence type="ECO:0000256" key="4">
    <source>
        <dbReference type="ARBA" id="ARBA00022679"/>
    </source>
</evidence>
<accession>D6SLB5</accession>
<feature type="modified residue" description="4-aspartylphosphate" evidence="11">
    <location>
        <position position="76"/>
    </location>
</feature>
<dbReference type="SUPFAM" id="SSF55785">
    <property type="entry name" value="PYP-like sensor domain (PAS domain)"/>
    <property type="match status" value="1"/>
</dbReference>
<dbReference type="PANTHER" id="PTHR45339:SF1">
    <property type="entry name" value="HYBRID SIGNAL TRANSDUCTION HISTIDINE KINASE J"/>
    <property type="match status" value="1"/>
</dbReference>
<evidence type="ECO:0000313" key="16">
    <source>
        <dbReference type="EMBL" id="EFI35476.1"/>
    </source>
</evidence>
<dbReference type="InterPro" id="IPR003661">
    <property type="entry name" value="HisK_dim/P_dom"/>
</dbReference>
<dbReference type="SMART" id="SM00388">
    <property type="entry name" value="HisKA"/>
    <property type="match status" value="1"/>
</dbReference>
<dbReference type="Pfam" id="PF00072">
    <property type="entry name" value="Response_reg"/>
    <property type="match status" value="2"/>
</dbReference>
<dbReference type="InterPro" id="IPR005467">
    <property type="entry name" value="His_kinase_dom"/>
</dbReference>
<dbReference type="InterPro" id="IPR001789">
    <property type="entry name" value="Sig_transdc_resp-reg_receiver"/>
</dbReference>
<dbReference type="eggNOG" id="COG3829">
    <property type="taxonomic scope" value="Bacteria"/>
</dbReference>
<dbReference type="CDD" id="cd16922">
    <property type="entry name" value="HATPase_EvgS-ArcB-TorS-like"/>
    <property type="match status" value="1"/>
</dbReference>
<evidence type="ECO:0000256" key="5">
    <source>
        <dbReference type="ARBA" id="ARBA00022741"/>
    </source>
</evidence>
<dbReference type="InterPro" id="IPR004358">
    <property type="entry name" value="Sig_transdc_His_kin-like_C"/>
</dbReference>
<evidence type="ECO:0000259" key="13">
    <source>
        <dbReference type="PROSITE" id="PS50109"/>
    </source>
</evidence>
<dbReference type="CDD" id="cd00130">
    <property type="entry name" value="PAS"/>
    <property type="match status" value="1"/>
</dbReference>
<dbReference type="InterPro" id="IPR001610">
    <property type="entry name" value="PAC"/>
</dbReference>
<feature type="domain" description="PAC" evidence="15">
    <location>
        <begin position="233"/>
        <end position="284"/>
    </location>
</feature>
<dbReference type="SUPFAM" id="SSF55781">
    <property type="entry name" value="GAF domain-like"/>
    <property type="match status" value="1"/>
</dbReference>
<dbReference type="InterPro" id="IPR035965">
    <property type="entry name" value="PAS-like_dom_sf"/>
</dbReference>
<keyword evidence="17" id="KW-1185">Reference proteome</keyword>
<dbReference type="Pfam" id="PF02518">
    <property type="entry name" value="HATPase_c"/>
    <property type="match status" value="1"/>
</dbReference>
<dbReference type="Gene3D" id="2.10.70.100">
    <property type="match status" value="1"/>
</dbReference>
<keyword evidence="6 16" id="KW-0418">Kinase</keyword>
<keyword evidence="4" id="KW-0808">Transferase</keyword>
<dbReference type="PROSITE" id="PS50109">
    <property type="entry name" value="HIS_KIN"/>
    <property type="match status" value="1"/>
</dbReference>
<dbReference type="Gene3D" id="3.30.450.20">
    <property type="entry name" value="PAS domain"/>
    <property type="match status" value="2"/>
</dbReference>
<keyword evidence="7" id="KW-0067">ATP-binding</keyword>
<evidence type="ECO:0000313" key="17">
    <source>
        <dbReference type="Proteomes" id="UP000005496"/>
    </source>
</evidence>
<keyword evidence="12" id="KW-0175">Coiled coil</keyword>
<organism evidence="16 17">
    <name type="scientific">Desulfonatronospira thiodismutans ASO3-1</name>
    <dbReference type="NCBI Taxonomy" id="555779"/>
    <lineage>
        <taxon>Bacteria</taxon>
        <taxon>Pseudomonadati</taxon>
        <taxon>Thermodesulfobacteriota</taxon>
        <taxon>Desulfovibrionia</taxon>
        <taxon>Desulfovibrionales</taxon>
        <taxon>Desulfonatronovibrionaceae</taxon>
        <taxon>Desulfonatronospira</taxon>
    </lineage>
</organism>
<dbReference type="CDD" id="cd00082">
    <property type="entry name" value="HisKA"/>
    <property type="match status" value="1"/>
</dbReference>
<feature type="domain" description="Histidine kinase" evidence="13">
    <location>
        <begin position="619"/>
        <end position="841"/>
    </location>
</feature>
<dbReference type="InterPro" id="IPR000700">
    <property type="entry name" value="PAS-assoc_C"/>
</dbReference>
<dbReference type="OrthoDB" id="9797097at2"/>
<feature type="coiled-coil region" evidence="12">
    <location>
        <begin position="589"/>
        <end position="619"/>
    </location>
</feature>
<dbReference type="SUPFAM" id="SSF55874">
    <property type="entry name" value="ATPase domain of HSP90 chaperone/DNA topoisomerase II/histidine kinase"/>
    <property type="match status" value="1"/>
</dbReference>
<dbReference type="GO" id="GO:0005524">
    <property type="term" value="F:ATP binding"/>
    <property type="evidence" value="ECO:0007669"/>
    <property type="project" value="UniProtKB-KW"/>
</dbReference>
<dbReference type="Proteomes" id="UP000005496">
    <property type="component" value="Unassembled WGS sequence"/>
</dbReference>
<evidence type="ECO:0000256" key="8">
    <source>
        <dbReference type="ARBA" id="ARBA00023012"/>
    </source>
</evidence>
<dbReference type="InterPro" id="IPR000014">
    <property type="entry name" value="PAS"/>
</dbReference>
<evidence type="ECO:0000256" key="2">
    <source>
        <dbReference type="ARBA" id="ARBA00012438"/>
    </source>
</evidence>
<feature type="domain" description="Response regulatory" evidence="14">
    <location>
        <begin position="864"/>
        <end position="1040"/>
    </location>
</feature>
<dbReference type="GO" id="GO:0000155">
    <property type="term" value="F:phosphorelay sensor kinase activity"/>
    <property type="evidence" value="ECO:0007669"/>
    <property type="project" value="InterPro"/>
</dbReference>
<keyword evidence="8" id="KW-0902">Two-component regulatory system</keyword>
<dbReference type="NCBIfam" id="TIGR00229">
    <property type="entry name" value="sensory_box"/>
    <property type="match status" value="1"/>
</dbReference>
<dbReference type="InterPro" id="IPR003594">
    <property type="entry name" value="HATPase_dom"/>
</dbReference>
<reference evidence="16" key="1">
    <citation type="submission" date="2010-05" db="EMBL/GenBank/DDBJ databases">
        <title>The draft genome of Desulfonatronospira thiodismutans ASO3-1.</title>
        <authorList>
            <consortium name="US DOE Joint Genome Institute (JGI-PGF)"/>
            <person name="Lucas S."/>
            <person name="Copeland A."/>
            <person name="Lapidus A."/>
            <person name="Cheng J.-F."/>
            <person name="Bruce D."/>
            <person name="Goodwin L."/>
            <person name="Pitluck S."/>
            <person name="Chertkov O."/>
            <person name="Brettin T."/>
            <person name="Detter J.C."/>
            <person name="Han C."/>
            <person name="Land M.L."/>
            <person name="Hauser L."/>
            <person name="Kyrpides N."/>
            <person name="Mikhailova N."/>
            <person name="Muyzer G."/>
            <person name="Woyke T."/>
        </authorList>
    </citation>
    <scope>NUCLEOTIDE SEQUENCE [LARGE SCALE GENOMIC DNA]</scope>
    <source>
        <strain evidence="16">ASO3-1</strain>
    </source>
</reference>
<comment type="catalytic activity">
    <reaction evidence="1">
        <text>ATP + protein L-histidine = ADP + protein N-phospho-L-histidine.</text>
        <dbReference type="EC" id="2.7.13.3"/>
    </reaction>
</comment>
<dbReference type="SMART" id="SM00086">
    <property type="entry name" value="PAC"/>
    <property type="match status" value="1"/>
</dbReference>
<sequence>MISSSQTFLKADMLKSTGITEKNGPRSILIVDDEPEQRIIIKKILTSAGYRVLEAESGVECTELIRRQQPDLVLLDVKLGDESGLDICRQIKTDSDIADTHIMFLSGVKTSPQEQARGLRAGADGYIVKPVNKEEFLARIEALMRVVHTEERLKESQHRLVSAQRIAKVGDFIWDVQTGNITWSDSLYELLQYDRSQRIDYETVKNHVHHPDDVQDIADWLKKSLASGEKDLPPMEYRVFRKDGQILYVRTTGVIYYQNNKASRVFATVQDVTQQIMARVRLSEINECLLSLGPDFNENIEKLTALCGRILGATCALYNRLEGDLLCSRGQWQTPPDYHPEDTPQGHICFDVIQKGSNSHVVVTSLQETSYADTDPNVTKYGLKTYIGQAVRQGDSYVGSICAVYQTDIIPSEDDLHVLRLIASAISAEENRKRAEEALRESEKKYRQLFENSPISLWEQDFSEVKKRLDELKAQGIKDLEAYLKQRPELVWEMAGLVKVIDVNQGTLNLYKANFKDELLAGISRIFGKESYADFLQGLLLIASGETSFSFEREHVTLAGQNLKTQLYWSVIPGYEVDYSRVLVCIVDITELVNIQEELIQAKEQAEAANQAKSEFLANMSHELRTPFNGIMGMMQVLQNTDLDDEQQEFVNLSIQSSERFARLLSDILELSNIEAGKMIICPAHFSLQELLESLSGLFSAEGHQKGLALEFLMDSNVPAEVIGDATRVKQVMFTLVGNALKFTEQGSVQVQLTPLSATKGGDVRVQFSVFDTGIGIPEDRLSDLFNPFVQVDGSYTRKYQGAGLGLSLVKRLVDLMNGNISVESEVDRGTTVHVVLPFALPPVDHLESAIAAANQQDSKKHLDILLAEDDNLNQLFMKKMLEKQGHNVVLANNGQEAVDLFQEQNFDCILMDIQMPGMTGVEATQRIRSMEHGAWGPSETPVCDREPFGLFHGAGMEHGAEVRGQETEDGDQTSEMGKRIPDFLNTSIPQSPNPRIPIIAVTAHTQPGDRERFLEAGMDDYIGKPVNHEDFQRVFSKFFGQEH</sequence>
<dbReference type="CDD" id="cd17574">
    <property type="entry name" value="REC_OmpR"/>
    <property type="match status" value="1"/>
</dbReference>
<evidence type="ECO:0000256" key="10">
    <source>
        <dbReference type="ARBA" id="ARBA00068150"/>
    </source>
</evidence>
<dbReference type="SUPFAM" id="SSF52172">
    <property type="entry name" value="CheY-like"/>
    <property type="match status" value="2"/>
</dbReference>
<keyword evidence="5" id="KW-0547">Nucleotide-binding</keyword>
<evidence type="ECO:0000256" key="3">
    <source>
        <dbReference type="ARBA" id="ARBA00022553"/>
    </source>
</evidence>
<dbReference type="SMART" id="SM00387">
    <property type="entry name" value="HATPase_c"/>
    <property type="match status" value="1"/>
</dbReference>
<proteinExistence type="predicted"/>
<protein>
    <recommendedName>
        <fullName evidence="10">Sensory/regulatory protein RpfC</fullName>
        <ecNumber evidence="2">2.7.13.3</ecNumber>
    </recommendedName>
</protein>
<dbReference type="FunFam" id="1.10.287.130:FF:000002">
    <property type="entry name" value="Two-component osmosensing histidine kinase"/>
    <property type="match status" value="1"/>
</dbReference>
<dbReference type="Pfam" id="PF08447">
    <property type="entry name" value="PAS_3"/>
    <property type="match status" value="1"/>
</dbReference>
<comment type="caution">
    <text evidence="16">The sequence shown here is derived from an EMBL/GenBank/DDBJ whole genome shotgun (WGS) entry which is preliminary data.</text>
</comment>
<dbReference type="InterPro" id="IPR011006">
    <property type="entry name" value="CheY-like_superfamily"/>
</dbReference>
<dbReference type="RefSeq" id="WP_008868608.1">
    <property type="nucleotide sequence ID" value="NZ_ACJN02000001.1"/>
</dbReference>
<feature type="modified residue" description="4-aspartylphosphate" evidence="11">
    <location>
        <position position="913"/>
    </location>
</feature>